<dbReference type="InterPro" id="IPR045076">
    <property type="entry name" value="MutS"/>
</dbReference>
<protein>
    <submittedName>
        <fullName evidence="5">DNA mismatch repair protein MutS</fullName>
    </submittedName>
</protein>
<dbReference type="InterPro" id="IPR027417">
    <property type="entry name" value="P-loop_NTPase"/>
</dbReference>
<dbReference type="GO" id="GO:0140664">
    <property type="term" value="F:ATP-dependent DNA damage sensor activity"/>
    <property type="evidence" value="ECO:0007669"/>
    <property type="project" value="InterPro"/>
</dbReference>
<dbReference type="InterPro" id="IPR000432">
    <property type="entry name" value="DNA_mismatch_repair_MutS_C"/>
</dbReference>
<feature type="domain" description="DNA mismatch repair proteins mutS family" evidence="4">
    <location>
        <begin position="328"/>
        <end position="511"/>
    </location>
</feature>
<dbReference type="OrthoDB" id="9808166at2"/>
<dbReference type="AlphaFoldDB" id="A0A2V5L1C7"/>
<evidence type="ECO:0000256" key="3">
    <source>
        <dbReference type="ARBA" id="ARBA00023125"/>
    </source>
</evidence>
<gene>
    <name evidence="5" type="ORF">CVV68_19800</name>
</gene>
<keyword evidence="3" id="KW-0238">DNA-binding</keyword>
<keyword evidence="6" id="KW-1185">Reference proteome</keyword>
<dbReference type="PANTHER" id="PTHR11361:SF34">
    <property type="entry name" value="DNA MISMATCH REPAIR PROTEIN MSH1, MITOCHONDRIAL"/>
    <property type="match status" value="1"/>
</dbReference>
<reference evidence="5 6" key="1">
    <citation type="submission" date="2018-05" db="EMBL/GenBank/DDBJ databases">
        <title>Genetic diversity of glacier-inhabiting Cryobacterium bacteria in China and description of Cryobacterium mengkeensis sp. nov. and Arthrobacter glacialis sp. nov.</title>
        <authorList>
            <person name="Liu Q."/>
            <person name="Xin Y.-H."/>
        </authorList>
    </citation>
    <scope>NUCLEOTIDE SEQUENCE [LARGE SCALE GENOMIC DNA]</scope>
    <source>
        <strain evidence="5 6">LI2</strain>
    </source>
</reference>
<dbReference type="GO" id="GO:0005524">
    <property type="term" value="F:ATP binding"/>
    <property type="evidence" value="ECO:0007669"/>
    <property type="project" value="UniProtKB-KW"/>
</dbReference>
<evidence type="ECO:0000259" key="4">
    <source>
        <dbReference type="SMART" id="SM00534"/>
    </source>
</evidence>
<sequence length="514" mass="57237">MLFRGRVPAGIEECPQPGFFVDLNLDQVVASVTGKDEYTLTPFFYSPLGDVDAVHYRQEVFQDLERPEVREPVSAFESQTLTANFSYRTKEMSREHHGSGHYHRALWFLNAVEKYCQAVTALADGLAQVGVRSRGLRGLGHYLQDYLASAAFTGMQAESLRLKEAIDAVNYCVLVKGDRVTVGHYDDQVDYSEQVTGTFERFQQGAGSDYRDTRPDWQEEDFAELAVLDLVAKLYPELFAALDAFCQQYADYLDATVALVDREFQFYLSFLDYIRPLRGAGLRVSYPRVSVESKDEQVLDTFDLALAAQLIGRGGQVVCNDITLTGPERVLVISGPNNGGKTTLARAVGQLHHFARLGCPVPGRDVRLFLCDQIFTHFEKEEDITTLAGKLQDELNRLHADLALATPASLIVLNEVFNSTTVADAEYLSAKILQRVSELDALGVCVTFLDELSTLNQKMVSMVSQVDPRDPAIRTHKVIRIMADGRAYAHAIADKYGLTYERITAGRRAGRGTS</sequence>
<evidence type="ECO:0000313" key="6">
    <source>
        <dbReference type="Proteomes" id="UP000247832"/>
    </source>
</evidence>
<dbReference type="PANTHER" id="PTHR11361">
    <property type="entry name" value="DNA MISMATCH REPAIR PROTEIN MUTS FAMILY MEMBER"/>
    <property type="match status" value="1"/>
</dbReference>
<evidence type="ECO:0000313" key="5">
    <source>
        <dbReference type="EMBL" id="PYI65081.1"/>
    </source>
</evidence>
<evidence type="ECO:0000256" key="2">
    <source>
        <dbReference type="ARBA" id="ARBA00022840"/>
    </source>
</evidence>
<dbReference type="Gene3D" id="3.40.50.300">
    <property type="entry name" value="P-loop containing nucleotide triphosphate hydrolases"/>
    <property type="match status" value="1"/>
</dbReference>
<keyword evidence="2" id="KW-0067">ATP-binding</keyword>
<comment type="caution">
    <text evidence="5">The sequence shown here is derived from an EMBL/GenBank/DDBJ whole genome shotgun (WGS) entry which is preliminary data.</text>
</comment>
<dbReference type="SUPFAM" id="SSF52540">
    <property type="entry name" value="P-loop containing nucleoside triphosphate hydrolases"/>
    <property type="match status" value="1"/>
</dbReference>
<dbReference type="GO" id="GO:0006298">
    <property type="term" value="P:mismatch repair"/>
    <property type="evidence" value="ECO:0007669"/>
    <property type="project" value="InterPro"/>
</dbReference>
<accession>A0A2V5L1C7</accession>
<proteinExistence type="predicted"/>
<dbReference type="Proteomes" id="UP000247832">
    <property type="component" value="Unassembled WGS sequence"/>
</dbReference>
<dbReference type="SMART" id="SM00534">
    <property type="entry name" value="MUTSac"/>
    <property type="match status" value="1"/>
</dbReference>
<dbReference type="GO" id="GO:0030983">
    <property type="term" value="F:mismatched DNA binding"/>
    <property type="evidence" value="ECO:0007669"/>
    <property type="project" value="InterPro"/>
</dbReference>
<organism evidence="5 6">
    <name type="scientific">Arthrobacter livingstonensis</name>
    <dbReference type="NCBI Taxonomy" id="670078"/>
    <lineage>
        <taxon>Bacteria</taxon>
        <taxon>Bacillati</taxon>
        <taxon>Actinomycetota</taxon>
        <taxon>Actinomycetes</taxon>
        <taxon>Micrococcales</taxon>
        <taxon>Micrococcaceae</taxon>
        <taxon>Arthrobacter</taxon>
    </lineage>
</organism>
<evidence type="ECO:0000256" key="1">
    <source>
        <dbReference type="ARBA" id="ARBA00022741"/>
    </source>
</evidence>
<dbReference type="GO" id="GO:0005829">
    <property type="term" value="C:cytosol"/>
    <property type="evidence" value="ECO:0007669"/>
    <property type="project" value="TreeGrafter"/>
</dbReference>
<dbReference type="EMBL" id="QJVD01000031">
    <property type="protein sequence ID" value="PYI65081.1"/>
    <property type="molecule type" value="Genomic_DNA"/>
</dbReference>
<dbReference type="Pfam" id="PF00488">
    <property type="entry name" value="MutS_V"/>
    <property type="match status" value="1"/>
</dbReference>
<name>A0A2V5L1C7_9MICC</name>
<keyword evidence="1" id="KW-0547">Nucleotide-binding</keyword>